<dbReference type="EMBL" id="LNYY01000005">
    <property type="protein sequence ID" value="KTD71060.1"/>
    <property type="molecule type" value="Genomic_DNA"/>
</dbReference>
<gene>
    <name evidence="3" type="ORF">Lste_0384</name>
</gene>
<evidence type="ECO:0000313" key="4">
    <source>
        <dbReference type="Proteomes" id="UP000054926"/>
    </source>
</evidence>
<keyword evidence="1" id="KW-1133">Transmembrane helix</keyword>
<keyword evidence="1" id="KW-0812">Transmembrane</keyword>
<dbReference type="OrthoDB" id="5650609at2"/>
<accession>A0A0W0ZPQ7</accession>
<evidence type="ECO:0000259" key="2">
    <source>
        <dbReference type="Pfam" id="PF18688"/>
    </source>
</evidence>
<evidence type="ECO:0000313" key="3">
    <source>
        <dbReference type="EMBL" id="KTD71060.1"/>
    </source>
</evidence>
<name>A0A0W0ZPQ7_9GAMM</name>
<feature type="domain" description="DUF5638" evidence="2">
    <location>
        <begin position="4"/>
        <end position="107"/>
    </location>
</feature>
<proteinExistence type="predicted"/>
<dbReference type="Pfam" id="PF18688">
    <property type="entry name" value="DUF5638"/>
    <property type="match status" value="1"/>
</dbReference>
<dbReference type="InterPro" id="IPR040737">
    <property type="entry name" value="DUF5638"/>
</dbReference>
<keyword evidence="1" id="KW-0472">Membrane</keyword>
<protein>
    <recommendedName>
        <fullName evidence="2">DUF5638 domain-containing protein</fullName>
    </recommendedName>
</protein>
<dbReference type="RefSeq" id="WP_058509395.1">
    <property type="nucleotide sequence ID" value="NZ_LNYY01000005.1"/>
</dbReference>
<feature type="transmembrane region" description="Helical" evidence="1">
    <location>
        <begin position="137"/>
        <end position="157"/>
    </location>
</feature>
<reference evidence="3 4" key="1">
    <citation type="submission" date="2015-11" db="EMBL/GenBank/DDBJ databases">
        <title>Genomic analysis of 38 Legionella species identifies large and diverse effector repertoires.</title>
        <authorList>
            <person name="Burstein D."/>
            <person name="Amaro F."/>
            <person name="Zusman T."/>
            <person name="Lifshitz Z."/>
            <person name="Cohen O."/>
            <person name="Gilbert J.A."/>
            <person name="Pupko T."/>
            <person name="Shuman H.A."/>
            <person name="Segal G."/>
        </authorList>
    </citation>
    <scope>NUCLEOTIDE SEQUENCE [LARGE SCALE GENOMIC DNA]</scope>
    <source>
        <strain evidence="3 4">IMVS3376</strain>
    </source>
</reference>
<dbReference type="AlphaFoldDB" id="A0A0W0ZPQ7"/>
<organism evidence="3 4">
    <name type="scientific">Legionella steelei</name>
    <dbReference type="NCBI Taxonomy" id="947033"/>
    <lineage>
        <taxon>Bacteria</taxon>
        <taxon>Pseudomonadati</taxon>
        <taxon>Pseudomonadota</taxon>
        <taxon>Gammaproteobacteria</taxon>
        <taxon>Legionellales</taxon>
        <taxon>Legionellaceae</taxon>
        <taxon>Legionella</taxon>
    </lineage>
</organism>
<keyword evidence="4" id="KW-1185">Reference proteome</keyword>
<dbReference type="STRING" id="947033.Lste_0384"/>
<dbReference type="Proteomes" id="UP000054926">
    <property type="component" value="Unassembled WGS sequence"/>
</dbReference>
<evidence type="ECO:0000256" key="1">
    <source>
        <dbReference type="SAM" id="Phobius"/>
    </source>
</evidence>
<sequence length="211" mass="23645">MPVNHSKFEPRLSNCDKELQKIFDGLQVDGKLQWQIDQVKDYYNLSYTKAVSEKRITEILISYELFIARLKQVKNGVIKPKELIDETGSACESRKISILFHNLTKACELMFYAATAFSLYAGIFGIALPVLIVQPVLGVAVGITIVGGLLAAAYKALSCFTEFRSFSRHDAEYTNEVSLISFFKPKLPKTVTLDPINIDEDAEIDKSCCFS</sequence>
<dbReference type="PATRIC" id="fig|947033.5.peg.411"/>
<feature type="transmembrane region" description="Helical" evidence="1">
    <location>
        <begin position="109"/>
        <end position="131"/>
    </location>
</feature>
<comment type="caution">
    <text evidence="3">The sequence shown here is derived from an EMBL/GenBank/DDBJ whole genome shotgun (WGS) entry which is preliminary data.</text>
</comment>